<feature type="compositionally biased region" description="Polar residues" evidence="1">
    <location>
        <begin position="55"/>
        <end position="66"/>
    </location>
</feature>
<evidence type="ECO:0000256" key="1">
    <source>
        <dbReference type="SAM" id="MobiDB-lite"/>
    </source>
</evidence>
<name>A0A9N7V0G9_PLEPL</name>
<dbReference type="EMBL" id="CADEAL010002458">
    <property type="protein sequence ID" value="CAB1440468.1"/>
    <property type="molecule type" value="Genomic_DNA"/>
</dbReference>
<feature type="region of interest" description="Disordered" evidence="1">
    <location>
        <begin position="37"/>
        <end position="66"/>
    </location>
</feature>
<sequence>MAPAARSSLQRILTVTTSWDLNSKLFTLPDSRYNRGSAPHEFGRNASAGFHHNKPTSPQKTNTDTQHLCVNGVTPPDALSERNESISRQLVGRETSESEGFSNELEKKLKDTFIIIQEWISRRFHPEPERLSRWVQCRSFDRVVLLLPPGGAAAAGGRDSTEQNIMKKTTGEEEPQAAL</sequence>
<comment type="caution">
    <text evidence="2">The sequence shown here is derived from an EMBL/GenBank/DDBJ whole genome shotgun (WGS) entry which is preliminary data.</text>
</comment>
<evidence type="ECO:0000313" key="2">
    <source>
        <dbReference type="EMBL" id="CAB1440468.1"/>
    </source>
</evidence>
<reference evidence="2" key="1">
    <citation type="submission" date="2020-03" db="EMBL/GenBank/DDBJ databases">
        <authorList>
            <person name="Weist P."/>
        </authorList>
    </citation>
    <scope>NUCLEOTIDE SEQUENCE</scope>
</reference>
<proteinExistence type="predicted"/>
<dbReference type="Proteomes" id="UP001153269">
    <property type="component" value="Unassembled WGS sequence"/>
</dbReference>
<organism evidence="2 3">
    <name type="scientific">Pleuronectes platessa</name>
    <name type="common">European plaice</name>
    <dbReference type="NCBI Taxonomy" id="8262"/>
    <lineage>
        <taxon>Eukaryota</taxon>
        <taxon>Metazoa</taxon>
        <taxon>Chordata</taxon>
        <taxon>Craniata</taxon>
        <taxon>Vertebrata</taxon>
        <taxon>Euteleostomi</taxon>
        <taxon>Actinopterygii</taxon>
        <taxon>Neopterygii</taxon>
        <taxon>Teleostei</taxon>
        <taxon>Neoteleostei</taxon>
        <taxon>Acanthomorphata</taxon>
        <taxon>Carangaria</taxon>
        <taxon>Pleuronectiformes</taxon>
        <taxon>Pleuronectoidei</taxon>
        <taxon>Pleuronectidae</taxon>
        <taxon>Pleuronectes</taxon>
    </lineage>
</organism>
<gene>
    <name evidence="2" type="ORF">PLEPLA_LOCUS28234</name>
</gene>
<protein>
    <submittedName>
        <fullName evidence="2">Uncharacterized protein</fullName>
    </submittedName>
</protein>
<evidence type="ECO:0000313" key="3">
    <source>
        <dbReference type="Proteomes" id="UP001153269"/>
    </source>
</evidence>
<accession>A0A9N7V0G9</accession>
<keyword evidence="3" id="KW-1185">Reference proteome</keyword>
<dbReference type="AlphaFoldDB" id="A0A9N7V0G9"/>
<feature type="region of interest" description="Disordered" evidence="1">
    <location>
        <begin position="150"/>
        <end position="179"/>
    </location>
</feature>